<dbReference type="AlphaFoldDB" id="A3UBJ8"/>
<dbReference type="GeneID" id="89453394"/>
<keyword evidence="4" id="KW-0479">Metal-binding</keyword>
<dbReference type="eggNOG" id="COG0612">
    <property type="taxonomic scope" value="Bacteria"/>
</dbReference>
<dbReference type="HOGENOM" id="CLU_306466_0_0_10"/>
<protein>
    <submittedName>
        <fullName evidence="11">Peptidase, M16 family protein</fullName>
    </submittedName>
</protein>
<keyword evidence="3" id="KW-0645">Protease</keyword>
<comment type="cofactor">
    <cofactor evidence="1">
        <name>Zn(2+)</name>
        <dbReference type="ChEBI" id="CHEBI:29105"/>
    </cofactor>
</comment>
<dbReference type="PROSITE" id="PS51257">
    <property type="entry name" value="PROKAR_LIPOPROTEIN"/>
    <property type="match status" value="1"/>
</dbReference>
<dbReference type="SUPFAM" id="SSF63411">
    <property type="entry name" value="LuxS/MPP-like metallohydrolase"/>
    <property type="match status" value="4"/>
</dbReference>
<keyword evidence="7" id="KW-0482">Metalloprotease</keyword>
<name>A3UBJ8_CROAH</name>
<feature type="domain" description="Peptidase M16 C-terminal" evidence="10">
    <location>
        <begin position="271"/>
        <end position="439"/>
    </location>
</feature>
<dbReference type="EMBL" id="CP002046">
    <property type="protein sequence ID" value="EAP85999.1"/>
    <property type="molecule type" value="Genomic_DNA"/>
</dbReference>
<evidence type="ECO:0000313" key="12">
    <source>
        <dbReference type="Proteomes" id="UP000002297"/>
    </source>
</evidence>
<sequence length="990" mass="113051">MNAIKLLVTLIVITSVLGCKQNNLENTTDIVTQTKEDANGFSYESVTNDPTGLRLYTLDNGLKVYLGKNEDEPKIQTLIAVRAGSTYDPEDNTGLAHYLEHMVFKGTDEIGTQNWQKEKQLISKISELYEQHKNEKDPITKQAIYKDIDSVSQEASKYSIANEYDKMISSLGAENTNAFTSTEETVYISKIPSNEIDKWLKVESERFSQLVLRLFHTELEAVYEEFNRGQDSDGRKHYAAVLEGLFPNHPYGTQSTIGTSEHLKNPSMVAINNYFDTYYVPNNMAVIMVGDLDFEETIKKINSAFGTFKYKEVNHPTFPEQPEIGEPIEKVVYGPTTESVYVAFRTKGVGSKDEQIVTLIDYILANSAAGLIDLDLNQQQKVQRASSFTNFDNDYGMHILYGIPKAEQSLDEVKSLLLGELEKVKQGKFDEWLIDAVVNDLKKSRIQQYENNSATAYAYLDAFIGKQDWEKRLKFLNELKSITKQELVEFANAHYKNNYVVAFKKQGKDSTTVKVENPNITPIQVNRNKQSQFLTDFNTMDSPTLKPQFVDYSKAIKTQKTANGLDLQFVLNESNELFTLNIIFDMGSDHDKELSLAAGYLDFLGTDKYTPKELKKEFYKIGVDYSVYTQNDKTYISLSGLGENLEKGLELIQHLWDNAIPNQEAYDKYVESIAKNREDKKMEKRNILFNGLMNFGKYGEDSRLRDIYSIKELQNIKPSDLVQKVKDLQDFKHRIFYYGNDVETANSAISNQLQIVDSLKEYPDPKNYNEKDTGGRVYFTNYDMTQTEIVFIAKGEEFDAKKMAATNLFNTYFGSGLSSIVFQDIRESKALAYSAFSSYQNASEKGEPNYVMAYIGTQANKMPEAVEAMMDLMSNMPEAKDQFQAAKEATLKKIAANRITKADIFWTYESIKKRGLSKDNRQEMYNAVLEMTLDDLSNFFEENIKGENYNILVIGNKNEINFEALSKYGEIIELDRDYLFNYEVPTPIKN</sequence>
<dbReference type="PANTHER" id="PTHR43690">
    <property type="entry name" value="NARDILYSIN"/>
    <property type="match status" value="1"/>
</dbReference>
<dbReference type="Proteomes" id="UP000002297">
    <property type="component" value="Chromosome"/>
</dbReference>
<dbReference type="Gene3D" id="3.30.830.10">
    <property type="entry name" value="Metalloenzyme, LuxS/M16 peptidase-like"/>
    <property type="match status" value="4"/>
</dbReference>
<dbReference type="InterPro" id="IPR011765">
    <property type="entry name" value="Pept_M16_N"/>
</dbReference>
<evidence type="ECO:0000256" key="6">
    <source>
        <dbReference type="ARBA" id="ARBA00022833"/>
    </source>
</evidence>
<keyword evidence="6" id="KW-0862">Zinc</keyword>
<feature type="domain" description="Peptidase M16 N-terminal" evidence="9">
    <location>
        <begin position="66"/>
        <end position="110"/>
    </location>
</feature>
<keyword evidence="12" id="KW-1185">Reference proteome</keyword>
<dbReference type="GO" id="GO:0006508">
    <property type="term" value="P:proteolysis"/>
    <property type="evidence" value="ECO:0007669"/>
    <property type="project" value="UniProtKB-KW"/>
</dbReference>
<feature type="domain" description="Peptidase M16 C-terminal" evidence="10">
    <location>
        <begin position="762"/>
        <end position="887"/>
    </location>
</feature>
<dbReference type="PANTHER" id="PTHR43690:SF17">
    <property type="entry name" value="PROTEIN YHJJ"/>
    <property type="match status" value="1"/>
</dbReference>
<feature type="domain" description="Peptidase M16 N-terminal" evidence="9">
    <location>
        <begin position="601"/>
        <end position="693"/>
    </location>
</feature>
<gene>
    <name evidence="11" type="ordered locus">CA2559_08201</name>
</gene>
<evidence type="ECO:0000313" key="11">
    <source>
        <dbReference type="EMBL" id="EAP85999.1"/>
    </source>
</evidence>
<dbReference type="GO" id="GO:0004222">
    <property type="term" value="F:metalloendopeptidase activity"/>
    <property type="evidence" value="ECO:0007669"/>
    <property type="project" value="InterPro"/>
</dbReference>
<dbReference type="InterPro" id="IPR007863">
    <property type="entry name" value="Peptidase_M16_C"/>
</dbReference>
<keyword evidence="5" id="KW-0378">Hydrolase</keyword>
<evidence type="ECO:0000256" key="4">
    <source>
        <dbReference type="ARBA" id="ARBA00022723"/>
    </source>
</evidence>
<accession>A3UBJ8</accession>
<evidence type="ECO:0000256" key="2">
    <source>
        <dbReference type="ARBA" id="ARBA00007261"/>
    </source>
</evidence>
<evidence type="ECO:0000256" key="5">
    <source>
        <dbReference type="ARBA" id="ARBA00022801"/>
    </source>
</evidence>
<dbReference type="OrthoDB" id="9811314at2"/>
<proteinExistence type="inferred from homology"/>
<dbReference type="InterPro" id="IPR050626">
    <property type="entry name" value="Peptidase_M16"/>
</dbReference>
<dbReference type="RefSeq" id="WP_013187385.1">
    <property type="nucleotide sequence ID" value="NC_014230.1"/>
</dbReference>
<evidence type="ECO:0000259" key="10">
    <source>
        <dbReference type="Pfam" id="PF05193"/>
    </source>
</evidence>
<evidence type="ECO:0000256" key="3">
    <source>
        <dbReference type="ARBA" id="ARBA00022670"/>
    </source>
</evidence>
<dbReference type="Pfam" id="PF05193">
    <property type="entry name" value="Peptidase_M16_C"/>
    <property type="match status" value="2"/>
</dbReference>
<reference evidence="11 12" key="1">
    <citation type="journal article" date="2010" name="J. Bacteriol.">
        <title>The complete genome sequence of Croceibacter atlanticus HTCC2559T.</title>
        <authorList>
            <person name="Oh H.M."/>
            <person name="Kang I."/>
            <person name="Ferriera S."/>
            <person name="Giovannoni S.J."/>
            <person name="Cho J.C."/>
        </authorList>
    </citation>
    <scope>NUCLEOTIDE SEQUENCE [LARGE SCALE GENOMIC DNA]</scope>
    <source>
        <strain evidence="12">ATCC BAA-628 / HTCC2559 / KCTC 12090</strain>
    </source>
</reference>
<evidence type="ECO:0000256" key="8">
    <source>
        <dbReference type="RuleBase" id="RU004447"/>
    </source>
</evidence>
<dbReference type="GO" id="GO:0046872">
    <property type="term" value="F:metal ion binding"/>
    <property type="evidence" value="ECO:0007669"/>
    <property type="project" value="UniProtKB-KW"/>
</dbReference>
<dbReference type="InterPro" id="IPR001431">
    <property type="entry name" value="Pept_M16_Zn_BS"/>
</dbReference>
<organism evidence="11 12">
    <name type="scientific">Croceibacter atlanticus (strain ATCC BAA-628 / JCM 21780 / CIP 108009 / IAM 15332 / KCTC 12090 / HTCC2559)</name>
    <dbReference type="NCBI Taxonomy" id="216432"/>
    <lineage>
        <taxon>Bacteria</taxon>
        <taxon>Pseudomonadati</taxon>
        <taxon>Bacteroidota</taxon>
        <taxon>Flavobacteriia</taxon>
        <taxon>Flavobacteriales</taxon>
        <taxon>Flavobacteriaceae</taxon>
        <taxon>Croceibacter</taxon>
    </lineage>
</organism>
<dbReference type="PROSITE" id="PS00143">
    <property type="entry name" value="INSULINASE"/>
    <property type="match status" value="1"/>
</dbReference>
<evidence type="ECO:0000256" key="7">
    <source>
        <dbReference type="ARBA" id="ARBA00023049"/>
    </source>
</evidence>
<comment type="similarity">
    <text evidence="2 8">Belongs to the peptidase M16 family.</text>
</comment>
<dbReference type="Pfam" id="PF00675">
    <property type="entry name" value="Peptidase_M16"/>
    <property type="match status" value="2"/>
</dbReference>
<dbReference type="InterPro" id="IPR011249">
    <property type="entry name" value="Metalloenz_LuxS/M16"/>
</dbReference>
<evidence type="ECO:0000256" key="1">
    <source>
        <dbReference type="ARBA" id="ARBA00001947"/>
    </source>
</evidence>
<dbReference type="KEGG" id="cat:CA2559_08201"/>
<dbReference type="STRING" id="216432.CA2559_08201"/>
<evidence type="ECO:0000259" key="9">
    <source>
        <dbReference type="Pfam" id="PF00675"/>
    </source>
</evidence>